<dbReference type="AlphaFoldDB" id="A0A9W6Z8Y6"/>
<evidence type="ECO:0000313" key="2">
    <source>
        <dbReference type="EMBL" id="GMH46972.1"/>
    </source>
</evidence>
<dbReference type="EMBL" id="BRXZ01000551">
    <property type="protein sequence ID" value="GMH46972.1"/>
    <property type="molecule type" value="Genomic_DNA"/>
</dbReference>
<evidence type="ECO:0000313" key="3">
    <source>
        <dbReference type="Proteomes" id="UP001165082"/>
    </source>
</evidence>
<gene>
    <name evidence="2" type="ORF">TrRE_jg8100</name>
</gene>
<name>A0A9W6Z8Y6_9STRA</name>
<reference evidence="2" key="1">
    <citation type="submission" date="2022-07" db="EMBL/GenBank/DDBJ databases">
        <title>Genome analysis of Parmales, a sister group of diatoms, reveals the evolutionary specialization of diatoms from phago-mixotrophs to photoautotrophs.</title>
        <authorList>
            <person name="Ban H."/>
            <person name="Sato S."/>
            <person name="Yoshikawa S."/>
            <person name="Kazumasa Y."/>
            <person name="Nakamura Y."/>
            <person name="Ichinomiya M."/>
            <person name="Saitoh K."/>
            <person name="Sato N."/>
            <person name="Blanc-Mathieu R."/>
            <person name="Endo H."/>
            <person name="Kuwata A."/>
            <person name="Ogata H."/>
        </authorList>
    </citation>
    <scope>NUCLEOTIDE SEQUENCE</scope>
</reference>
<proteinExistence type="predicted"/>
<feature type="non-terminal residue" evidence="2">
    <location>
        <position position="1"/>
    </location>
</feature>
<keyword evidence="3" id="KW-1185">Reference proteome</keyword>
<organism evidence="2 3">
    <name type="scientific">Triparma retinervis</name>
    <dbReference type="NCBI Taxonomy" id="2557542"/>
    <lineage>
        <taxon>Eukaryota</taxon>
        <taxon>Sar</taxon>
        <taxon>Stramenopiles</taxon>
        <taxon>Ochrophyta</taxon>
        <taxon>Bolidophyceae</taxon>
        <taxon>Parmales</taxon>
        <taxon>Triparmaceae</taxon>
        <taxon>Triparma</taxon>
    </lineage>
</organism>
<dbReference type="Proteomes" id="UP001165082">
    <property type="component" value="Unassembled WGS sequence"/>
</dbReference>
<feature type="region of interest" description="Disordered" evidence="1">
    <location>
        <begin position="1"/>
        <end position="20"/>
    </location>
</feature>
<feature type="region of interest" description="Disordered" evidence="1">
    <location>
        <begin position="53"/>
        <end position="102"/>
    </location>
</feature>
<protein>
    <submittedName>
        <fullName evidence="2">Uncharacterized protein</fullName>
    </submittedName>
</protein>
<accession>A0A9W6Z8Y6</accession>
<evidence type="ECO:0000256" key="1">
    <source>
        <dbReference type="SAM" id="MobiDB-lite"/>
    </source>
</evidence>
<sequence length="131" mass="14061">MKWSIDLSGGVARDDHKKKANKVMELSRVEVFGAGPIAHPKKLETQLSFASPLPTSQLDNLSTTSSIVSSSASSSEASSLSSRSSLSRSSKRVLNNDTPPVRPISYEERLFLSPMAPFVVPQTPSTGGWAE</sequence>
<feature type="compositionally biased region" description="Low complexity" evidence="1">
    <location>
        <begin position="62"/>
        <end position="88"/>
    </location>
</feature>
<comment type="caution">
    <text evidence="2">The sequence shown here is derived from an EMBL/GenBank/DDBJ whole genome shotgun (WGS) entry which is preliminary data.</text>
</comment>